<feature type="transmembrane region" description="Helical" evidence="1">
    <location>
        <begin position="218"/>
        <end position="236"/>
    </location>
</feature>
<proteinExistence type="predicted"/>
<evidence type="ECO:0000313" key="2">
    <source>
        <dbReference type="EMBL" id="THE10699.1"/>
    </source>
</evidence>
<sequence>MSLGAWAYLILAIVGLIVLCYSYWKMRSFRIFILYFTVTGVTLLFDYFIYLWAKSYVYKVDLLHNELDSHLGAMVNGLVLPSFAVLFVLLRCRWYWSIPLAIFFTLIELLFSKWGIFETYWWKPGYTTIGLIIYFPIARLWWNHLNKKWIHFSSLLLSFYGIFIPIHFLHHSVFKMRTYHVEWIEHLQRGSSAITTITGLIFAIILAYLSIVNAGYRWFLFIMVGYIAYDIVLKYIDVVQAEHTVLDSIVSYLTFYLGYLFVRYADRTIKVLVNKT</sequence>
<dbReference type="RefSeq" id="WP_136380907.1">
    <property type="nucleotide sequence ID" value="NZ_SLUB01000041.1"/>
</dbReference>
<keyword evidence="3" id="KW-1185">Reference proteome</keyword>
<feature type="transmembrane region" description="Helical" evidence="1">
    <location>
        <begin position="149"/>
        <end position="170"/>
    </location>
</feature>
<accession>A0A4S3PMI0</accession>
<comment type="caution">
    <text evidence="2">The sequence shown here is derived from an EMBL/GenBank/DDBJ whole genome shotgun (WGS) entry which is preliminary data.</text>
</comment>
<gene>
    <name evidence="2" type="ORF">E1I69_17770</name>
</gene>
<keyword evidence="1" id="KW-0812">Transmembrane</keyword>
<dbReference type="OrthoDB" id="1680238at2"/>
<evidence type="ECO:0000256" key="1">
    <source>
        <dbReference type="SAM" id="Phobius"/>
    </source>
</evidence>
<feature type="transmembrane region" description="Helical" evidence="1">
    <location>
        <begin position="97"/>
        <end position="117"/>
    </location>
</feature>
<evidence type="ECO:0000313" key="3">
    <source>
        <dbReference type="Proteomes" id="UP000306477"/>
    </source>
</evidence>
<feature type="transmembrane region" description="Helical" evidence="1">
    <location>
        <begin position="248"/>
        <end position="265"/>
    </location>
</feature>
<reference evidence="2 3" key="1">
    <citation type="journal article" date="2019" name="Indoor Air">
        <title>Impacts of indoor surface finishes on bacterial viability.</title>
        <authorList>
            <person name="Hu J."/>
            <person name="Maamar S.B."/>
            <person name="Glawe A.J."/>
            <person name="Gottel N."/>
            <person name="Gilbert J.A."/>
            <person name="Hartmann E.M."/>
        </authorList>
    </citation>
    <scope>NUCLEOTIDE SEQUENCE [LARGE SCALE GENOMIC DNA]</scope>
    <source>
        <strain evidence="2 3">AF060A6</strain>
    </source>
</reference>
<dbReference type="AlphaFoldDB" id="A0A4S3PMI0"/>
<name>A0A4S3PMI0_9BACI</name>
<feature type="transmembrane region" description="Helical" evidence="1">
    <location>
        <begin position="6"/>
        <end position="24"/>
    </location>
</feature>
<organism evidence="2 3">
    <name type="scientific">Bacillus timonensis</name>
    <dbReference type="NCBI Taxonomy" id="1033734"/>
    <lineage>
        <taxon>Bacteria</taxon>
        <taxon>Bacillati</taxon>
        <taxon>Bacillota</taxon>
        <taxon>Bacilli</taxon>
        <taxon>Bacillales</taxon>
        <taxon>Bacillaceae</taxon>
        <taxon>Bacillus</taxon>
    </lineage>
</organism>
<feature type="transmembrane region" description="Helical" evidence="1">
    <location>
        <begin position="31"/>
        <end position="53"/>
    </location>
</feature>
<feature type="transmembrane region" description="Helical" evidence="1">
    <location>
        <begin position="190"/>
        <end position="211"/>
    </location>
</feature>
<feature type="transmembrane region" description="Helical" evidence="1">
    <location>
        <begin position="73"/>
        <end position="90"/>
    </location>
</feature>
<dbReference type="EMBL" id="SLUB01000041">
    <property type="protein sequence ID" value="THE10699.1"/>
    <property type="molecule type" value="Genomic_DNA"/>
</dbReference>
<keyword evidence="1" id="KW-1133">Transmembrane helix</keyword>
<feature type="transmembrane region" description="Helical" evidence="1">
    <location>
        <begin position="123"/>
        <end position="142"/>
    </location>
</feature>
<keyword evidence="1" id="KW-0472">Membrane</keyword>
<protein>
    <submittedName>
        <fullName evidence="2">Uncharacterized protein</fullName>
    </submittedName>
</protein>
<dbReference type="Proteomes" id="UP000306477">
    <property type="component" value="Unassembled WGS sequence"/>
</dbReference>